<dbReference type="AlphaFoldDB" id="A0A7Y2PM89"/>
<proteinExistence type="predicted"/>
<gene>
    <name evidence="1" type="ORF">HKI81_04000</name>
</gene>
<dbReference type="Proteomes" id="UP000529861">
    <property type="component" value="Unassembled WGS sequence"/>
</dbReference>
<reference evidence="1 2" key="1">
    <citation type="submission" date="2020-04" db="EMBL/GenBank/DDBJ databases">
        <title>Draft genome sequence of Caldanaerobacter sunterraneus. strain 1523vc isolated from Griffin hot spring, Kamchatka, Russia.</title>
        <authorList>
            <person name="Toshchakov S.V."/>
            <person name="Podosokorskaya O.A."/>
            <person name="Kublanov I.V."/>
            <person name="Korzhenkov A."/>
            <person name="Patrushev M.V."/>
        </authorList>
    </citation>
    <scope>NUCLEOTIDE SEQUENCE [LARGE SCALE GENOMIC DNA]</scope>
    <source>
        <strain evidence="1 2">1523vc</strain>
    </source>
</reference>
<sequence length="167" mass="19765">MLSGSIISLKHDYYDNSHWPYNSGEWVDVVVAMDESKEEIKFDAIRSEEWKKVLNSLGATKAEISTEIGHNPRIKIEISYAKKDDIISFQAVYEDRVIMYDDLFYYYSDEDYQEFLFLSDAEIRAYEVSWRELGHLLKLVYTFEKDKVYSVGYNKTAKGPRIKFYEE</sequence>
<evidence type="ECO:0000313" key="2">
    <source>
        <dbReference type="Proteomes" id="UP000529861"/>
    </source>
</evidence>
<protein>
    <submittedName>
        <fullName evidence="1">Uncharacterized protein</fullName>
    </submittedName>
</protein>
<name>A0A7Y2PM89_9THEO</name>
<accession>A0A7Y2PM89</accession>
<organism evidence="1 2">
    <name type="scientific">Caldanaerobacter subterraneus</name>
    <dbReference type="NCBI Taxonomy" id="911092"/>
    <lineage>
        <taxon>Bacteria</taxon>
        <taxon>Bacillati</taxon>
        <taxon>Bacillota</taxon>
        <taxon>Clostridia</taxon>
        <taxon>Thermoanaerobacterales</taxon>
        <taxon>Thermoanaerobacteraceae</taxon>
        <taxon>Caldanaerobacter</taxon>
    </lineage>
</organism>
<evidence type="ECO:0000313" key="1">
    <source>
        <dbReference type="EMBL" id="NNG66401.1"/>
    </source>
</evidence>
<dbReference type="RefSeq" id="WP_170270598.1">
    <property type="nucleotide sequence ID" value="NZ_JABEQB010000008.1"/>
</dbReference>
<dbReference type="EMBL" id="JABEQB010000008">
    <property type="protein sequence ID" value="NNG66401.1"/>
    <property type="molecule type" value="Genomic_DNA"/>
</dbReference>
<comment type="caution">
    <text evidence="1">The sequence shown here is derived from an EMBL/GenBank/DDBJ whole genome shotgun (WGS) entry which is preliminary data.</text>
</comment>